<dbReference type="RefSeq" id="WP_338689350.1">
    <property type="nucleotide sequence ID" value="NZ_AP024702.1"/>
</dbReference>
<dbReference type="Proteomes" id="UP001374893">
    <property type="component" value="Chromosome"/>
</dbReference>
<evidence type="ECO:0000256" key="1">
    <source>
        <dbReference type="ARBA" id="ARBA00022617"/>
    </source>
</evidence>
<keyword evidence="2 4" id="KW-0479">Metal-binding</keyword>
<evidence type="ECO:0000313" key="7">
    <source>
        <dbReference type="Proteomes" id="UP001374893"/>
    </source>
</evidence>
<evidence type="ECO:0000259" key="5">
    <source>
        <dbReference type="PROSITE" id="PS51007"/>
    </source>
</evidence>
<name>A0ABN6H2Q2_9BACT</name>
<keyword evidence="3 4" id="KW-0408">Iron</keyword>
<dbReference type="PROSITE" id="PS51007">
    <property type="entry name" value="CYTC"/>
    <property type="match status" value="1"/>
</dbReference>
<dbReference type="SUPFAM" id="SSF46626">
    <property type="entry name" value="Cytochrome c"/>
    <property type="match status" value="1"/>
</dbReference>
<dbReference type="EMBL" id="AP024702">
    <property type="protein sequence ID" value="BCX47252.1"/>
    <property type="molecule type" value="Genomic_DNA"/>
</dbReference>
<evidence type="ECO:0000256" key="4">
    <source>
        <dbReference type="PROSITE-ProRule" id="PRU00433"/>
    </source>
</evidence>
<dbReference type="InterPro" id="IPR009056">
    <property type="entry name" value="Cyt_c-like_dom"/>
</dbReference>
<evidence type="ECO:0000313" key="6">
    <source>
        <dbReference type="EMBL" id="BCX47252.1"/>
    </source>
</evidence>
<dbReference type="InterPro" id="IPR036909">
    <property type="entry name" value="Cyt_c-like_dom_sf"/>
</dbReference>
<keyword evidence="7" id="KW-1185">Reference proteome</keyword>
<accession>A0ABN6H2Q2</accession>
<feature type="domain" description="Cytochrome c" evidence="5">
    <location>
        <begin position="252"/>
        <end position="347"/>
    </location>
</feature>
<keyword evidence="1 4" id="KW-0349">Heme</keyword>
<dbReference type="Pfam" id="PF00034">
    <property type="entry name" value="Cytochrom_C"/>
    <property type="match status" value="1"/>
</dbReference>
<dbReference type="Gene3D" id="1.10.760.10">
    <property type="entry name" value="Cytochrome c-like domain"/>
    <property type="match status" value="1"/>
</dbReference>
<reference evidence="6 7" key="1">
    <citation type="submission" date="2021-06" db="EMBL/GenBank/DDBJ databases">
        <title>Complete genome of Haloferula helveola possessing various polysaccharide degrading enzymes.</title>
        <authorList>
            <person name="Takami H."/>
            <person name="Huang C."/>
            <person name="Hamasaki K."/>
        </authorList>
    </citation>
    <scope>NUCLEOTIDE SEQUENCE [LARGE SCALE GENOMIC DNA]</scope>
    <source>
        <strain evidence="6 7">CN-1</strain>
    </source>
</reference>
<sequence length="349" mass="37578">MLRLPLSIAPLTLAVALGGEPLTYDVLPLGEIEKPLLLRTYVPDPGLDDEVFVHHGTGAESPRYSVNDGKDTGGKPFKPIEGIPAAIAINHGPALSYVFDTTECRMLYAWQGGFLDMFPYWGDEKGGNRRSFDYVPRLVGTVFTMASGSHPLSVGGKPVGKDLKFVGYDLDGNGVPTFRFKANGHEVTQRIEPVTDTPLSCSIRIASEAPLEYRAAEGEKVAGDGKSLVVTVTGSALSKHNGFERNLKIKTASAAAGEDVFVNYGCIACHSTDGSLGHGPSLKGLFGSKHEIEGMKEPIVADEAYIRESILKPNAKTAKGFPPNYMPPYPLKDIEVDSLVLFIRSLVNE</sequence>
<gene>
    <name evidence="6" type="ORF">HAHE_11600</name>
</gene>
<evidence type="ECO:0000256" key="2">
    <source>
        <dbReference type="ARBA" id="ARBA00022723"/>
    </source>
</evidence>
<protein>
    <recommendedName>
        <fullName evidence="5">Cytochrome c domain-containing protein</fullName>
    </recommendedName>
</protein>
<proteinExistence type="predicted"/>
<organism evidence="6 7">
    <name type="scientific">Haloferula helveola</name>
    <dbReference type="NCBI Taxonomy" id="490095"/>
    <lineage>
        <taxon>Bacteria</taxon>
        <taxon>Pseudomonadati</taxon>
        <taxon>Verrucomicrobiota</taxon>
        <taxon>Verrucomicrobiia</taxon>
        <taxon>Verrucomicrobiales</taxon>
        <taxon>Verrucomicrobiaceae</taxon>
        <taxon>Haloferula</taxon>
    </lineage>
</organism>
<evidence type="ECO:0000256" key="3">
    <source>
        <dbReference type="ARBA" id="ARBA00023004"/>
    </source>
</evidence>